<evidence type="ECO:0000256" key="3">
    <source>
        <dbReference type="ARBA" id="ARBA00022676"/>
    </source>
</evidence>
<organism evidence="7 8">
    <name type="scientific">Malus baccata</name>
    <name type="common">Siberian crab apple</name>
    <name type="synonym">Pyrus baccata</name>
    <dbReference type="NCBI Taxonomy" id="106549"/>
    <lineage>
        <taxon>Eukaryota</taxon>
        <taxon>Viridiplantae</taxon>
        <taxon>Streptophyta</taxon>
        <taxon>Embryophyta</taxon>
        <taxon>Tracheophyta</taxon>
        <taxon>Spermatophyta</taxon>
        <taxon>Magnoliopsida</taxon>
        <taxon>eudicotyledons</taxon>
        <taxon>Gunneridae</taxon>
        <taxon>Pentapetalae</taxon>
        <taxon>rosids</taxon>
        <taxon>fabids</taxon>
        <taxon>Rosales</taxon>
        <taxon>Rosaceae</taxon>
        <taxon>Amygdaloideae</taxon>
        <taxon>Maleae</taxon>
        <taxon>Malus</taxon>
    </lineage>
</organism>
<evidence type="ECO:0000256" key="5">
    <source>
        <dbReference type="ARBA" id="ARBA00023034"/>
    </source>
</evidence>
<comment type="subcellular location">
    <subcellularLocation>
        <location evidence="1">Golgi apparatus membrane</location>
        <topology evidence="1">Single-pass type II membrane protein</topology>
    </subcellularLocation>
</comment>
<proteinExistence type="inferred from homology"/>
<keyword evidence="8" id="KW-1185">Reference proteome</keyword>
<dbReference type="Proteomes" id="UP000315295">
    <property type="component" value="Unassembled WGS sequence"/>
</dbReference>
<dbReference type="GO" id="GO:0016757">
    <property type="term" value="F:glycosyltransferase activity"/>
    <property type="evidence" value="ECO:0007669"/>
    <property type="project" value="UniProtKB-KW"/>
</dbReference>
<sequence length="377" mass="43370">MVVGRSMARKYSTSLGANNVINLLVNKQVHPTCTTNINRTNRDSCLNRYIYIHDGLPARFNYDFLNNCESLSPRTSSSNKPSMCPQLVNLGLGPDVSKSEGVLSDKSWYKTNPHLLEVIFHNRMKKYECLASNSNLDSAIYAPFYPTMDVGVYLWDSNVEIRDASAKNFVKWISRQPEWRKMWGRDHFFAYGRTAWDFRRQEDDSSDWGSKVRFLPESLNMTMLIEGSEWKNDIAIPYPTNFHPTEDSEVVAWQNKVRKQERPYLFTFAGALRPNVEGFIRGKLIEHCQASNNCNFLHCTEKICGNPITVMRAFQSSVYCLQPVGDSFTRRSAFDAFLAGCIPVFFHPATAYTQYLWYLPKDHTKYSVFIPSKDGND</sequence>
<dbReference type="PANTHER" id="PTHR11062:SF241">
    <property type="entry name" value="XYLOGLUCAN GALACTOSYLTRANSFERASE GT14-RELATED"/>
    <property type="match status" value="1"/>
</dbReference>
<evidence type="ECO:0000259" key="6">
    <source>
        <dbReference type="Pfam" id="PF03016"/>
    </source>
</evidence>
<dbReference type="EMBL" id="VIEB01000815">
    <property type="protein sequence ID" value="TQD80302.1"/>
    <property type="molecule type" value="Genomic_DNA"/>
</dbReference>
<evidence type="ECO:0000256" key="1">
    <source>
        <dbReference type="ARBA" id="ARBA00004323"/>
    </source>
</evidence>
<keyword evidence="5" id="KW-0333">Golgi apparatus</keyword>
<reference evidence="7 8" key="1">
    <citation type="journal article" date="2019" name="G3 (Bethesda)">
        <title>Sequencing of a Wild Apple (Malus baccata) Genome Unravels the Differences Between Cultivated and Wild Apple Species Regarding Disease Resistance and Cold Tolerance.</title>
        <authorList>
            <person name="Chen X."/>
        </authorList>
    </citation>
    <scope>NUCLEOTIDE SEQUENCE [LARGE SCALE GENOMIC DNA]</scope>
    <source>
        <strain evidence="8">cv. Shandingzi</strain>
        <tissue evidence="7">Leaves</tissue>
    </source>
</reference>
<keyword evidence="4" id="KW-0735">Signal-anchor</keyword>
<evidence type="ECO:0000313" key="8">
    <source>
        <dbReference type="Proteomes" id="UP000315295"/>
    </source>
</evidence>
<dbReference type="PANTHER" id="PTHR11062">
    <property type="entry name" value="EXOSTOSIN HEPARAN SULFATE GLYCOSYLTRANSFERASE -RELATED"/>
    <property type="match status" value="1"/>
</dbReference>
<protein>
    <recommendedName>
        <fullName evidence="6">Exostosin GT47 domain-containing protein</fullName>
    </recommendedName>
</protein>
<keyword evidence="3" id="KW-0328">Glycosyltransferase</keyword>
<dbReference type="AlphaFoldDB" id="A0A540L1Z7"/>
<evidence type="ECO:0000256" key="2">
    <source>
        <dbReference type="ARBA" id="ARBA00010271"/>
    </source>
</evidence>
<keyword evidence="4" id="KW-0812">Transmembrane</keyword>
<comment type="similarity">
    <text evidence="2">Belongs to the glycosyltransferase 47 family.</text>
</comment>
<dbReference type="STRING" id="106549.A0A540L1Z7"/>
<name>A0A540L1Z7_MALBA</name>
<accession>A0A540L1Z7</accession>
<dbReference type="Pfam" id="PF03016">
    <property type="entry name" value="Exostosin_GT47"/>
    <property type="match status" value="1"/>
</dbReference>
<gene>
    <name evidence="7" type="ORF">C1H46_034135</name>
</gene>
<dbReference type="InterPro" id="IPR040911">
    <property type="entry name" value="Exostosin_GT47"/>
</dbReference>
<comment type="caution">
    <text evidence="7">The sequence shown here is derived from an EMBL/GenBank/DDBJ whole genome shotgun (WGS) entry which is preliminary data.</text>
</comment>
<feature type="domain" description="Exostosin GT47" evidence="6">
    <location>
        <begin position="46"/>
        <end position="374"/>
    </location>
</feature>
<keyword evidence="3" id="KW-0808">Transferase</keyword>
<evidence type="ECO:0000256" key="4">
    <source>
        <dbReference type="ARBA" id="ARBA00022968"/>
    </source>
</evidence>
<dbReference type="InterPro" id="IPR004263">
    <property type="entry name" value="Exostosin"/>
</dbReference>
<evidence type="ECO:0000313" key="7">
    <source>
        <dbReference type="EMBL" id="TQD80302.1"/>
    </source>
</evidence>
<dbReference type="GO" id="GO:0000139">
    <property type="term" value="C:Golgi membrane"/>
    <property type="evidence" value="ECO:0007669"/>
    <property type="project" value="UniProtKB-SubCell"/>
</dbReference>